<keyword evidence="5" id="KW-1185">Reference proteome</keyword>
<dbReference type="PANTHER" id="PTHR24305">
    <property type="entry name" value="CYTOCHROME P450"/>
    <property type="match status" value="1"/>
</dbReference>
<reference evidence="4 5" key="1">
    <citation type="submission" date="2020-11" db="EMBL/GenBank/DDBJ databases">
        <title>Genomic insight of Alicyclobacillus mali FL 18 reveals a new arsenic-resistant strain, with potential in environmental biotechnology.</title>
        <authorList>
            <person name="Fiorentino G."/>
            <person name="Gallo G."/>
            <person name="Aulitto M."/>
        </authorList>
    </citation>
    <scope>NUCLEOTIDE SEQUENCE [LARGE SCALE GENOMIC DNA]</scope>
    <source>
        <strain evidence="4 5">FL 18</strain>
    </source>
</reference>
<keyword evidence="3" id="KW-0408">Iron</keyword>
<dbReference type="Proteomes" id="UP000642910">
    <property type="component" value="Unassembled WGS sequence"/>
</dbReference>
<evidence type="ECO:0000256" key="3">
    <source>
        <dbReference type="RuleBase" id="RU000461"/>
    </source>
</evidence>
<dbReference type="Pfam" id="PF00067">
    <property type="entry name" value="p450"/>
    <property type="match status" value="1"/>
</dbReference>
<dbReference type="InterPro" id="IPR002401">
    <property type="entry name" value="Cyt_P450_E_grp-I"/>
</dbReference>
<comment type="caution">
    <text evidence="4">The sequence shown here is derived from an EMBL/GenBank/DDBJ whole genome shotgun (WGS) entry which is preliminary data.</text>
</comment>
<dbReference type="EMBL" id="JADPKZ010000022">
    <property type="protein sequence ID" value="MBF8376554.1"/>
    <property type="molecule type" value="Genomic_DNA"/>
</dbReference>
<dbReference type="SUPFAM" id="SSF48264">
    <property type="entry name" value="Cytochrome P450"/>
    <property type="match status" value="1"/>
</dbReference>
<dbReference type="InterPro" id="IPR036396">
    <property type="entry name" value="Cyt_P450_sf"/>
</dbReference>
<dbReference type="PRINTS" id="PR00463">
    <property type="entry name" value="EP450I"/>
</dbReference>
<protein>
    <submittedName>
        <fullName evidence="4">Cytochrome P450</fullName>
    </submittedName>
</protein>
<gene>
    <name evidence="4" type="ORF">IW967_01515</name>
</gene>
<dbReference type="Gene3D" id="1.10.630.10">
    <property type="entry name" value="Cytochrome P450"/>
    <property type="match status" value="1"/>
</dbReference>
<keyword evidence="3" id="KW-0503">Monooxygenase</keyword>
<proteinExistence type="inferred from homology"/>
<name>A0ABS0EZU2_9BACL</name>
<dbReference type="PROSITE" id="PS00086">
    <property type="entry name" value="CYTOCHROME_P450"/>
    <property type="match status" value="1"/>
</dbReference>
<comment type="similarity">
    <text evidence="2 3">Belongs to the cytochrome P450 family.</text>
</comment>
<sequence>MREDIHQGIPSTRNVKPEEGWQALRNMLVPPGSPLMGLLSLHRAFASDEFELAAPRLRMRVAAGPASVKRILHEQADAYSSRLAGDPVTALFGQGLLVIDGPRHGAAKDVIVRSSTRGVLESRLRDALPALDEALQRALGQGTISLPDMPRRMTWRALESVYFHHRLTPEEERAYLSDLTHLVHYIGPGWWLLLGKTPRLPKAYHRMRLRLSTLYEKALISPSNAPIHALAKAYGDEETPFAVDQLITLLVAGHDTATSLLSSLLILLAHRPDLQDALWGEIHGATGRERPEIRVLDRLPLLDAVVKETLRLYPPIHSGLRSEVESGDRVMVSYFLLHRHQEIWPDADSFVPERWLTGLAPGPYTYLPFGAGPRYCPGATFARMEVKWMLARLLQHVSLQPTSRPPRIAMRAALEHRPTVIAVRRR</sequence>
<dbReference type="InterPro" id="IPR017972">
    <property type="entry name" value="Cyt_P450_CS"/>
</dbReference>
<keyword evidence="3" id="KW-0560">Oxidoreductase</keyword>
<evidence type="ECO:0000313" key="5">
    <source>
        <dbReference type="Proteomes" id="UP000642910"/>
    </source>
</evidence>
<dbReference type="PANTHER" id="PTHR24305:SF166">
    <property type="entry name" value="CYTOCHROME P450 12A4, MITOCHONDRIAL-RELATED"/>
    <property type="match status" value="1"/>
</dbReference>
<comment type="cofactor">
    <cofactor evidence="1">
        <name>heme</name>
        <dbReference type="ChEBI" id="CHEBI:30413"/>
    </cofactor>
</comment>
<dbReference type="InterPro" id="IPR001128">
    <property type="entry name" value="Cyt_P450"/>
</dbReference>
<keyword evidence="3" id="KW-0479">Metal-binding</keyword>
<evidence type="ECO:0000256" key="2">
    <source>
        <dbReference type="ARBA" id="ARBA00010617"/>
    </source>
</evidence>
<accession>A0ABS0EZU2</accession>
<dbReference type="PRINTS" id="PR00385">
    <property type="entry name" value="P450"/>
</dbReference>
<evidence type="ECO:0000256" key="1">
    <source>
        <dbReference type="ARBA" id="ARBA00001971"/>
    </source>
</evidence>
<organism evidence="4 5">
    <name type="scientific">Alicyclobacillus mali</name>
    <name type="common">ex Roth et al. 2021</name>
    <dbReference type="NCBI Taxonomy" id="1123961"/>
    <lineage>
        <taxon>Bacteria</taxon>
        <taxon>Bacillati</taxon>
        <taxon>Bacillota</taxon>
        <taxon>Bacilli</taxon>
        <taxon>Bacillales</taxon>
        <taxon>Alicyclobacillaceae</taxon>
        <taxon>Alicyclobacillus</taxon>
    </lineage>
</organism>
<dbReference type="RefSeq" id="WP_195866897.1">
    <property type="nucleotide sequence ID" value="NZ_JADPKZ010000022.1"/>
</dbReference>
<evidence type="ECO:0000313" key="4">
    <source>
        <dbReference type="EMBL" id="MBF8376554.1"/>
    </source>
</evidence>
<keyword evidence="3" id="KW-0349">Heme</keyword>
<dbReference type="InterPro" id="IPR050121">
    <property type="entry name" value="Cytochrome_P450_monoxygenase"/>
</dbReference>
<dbReference type="CDD" id="cd00302">
    <property type="entry name" value="cytochrome_P450"/>
    <property type="match status" value="1"/>
</dbReference>